<dbReference type="InterPro" id="IPR009075">
    <property type="entry name" value="AcylCo_DH/oxidase_C"/>
</dbReference>
<evidence type="ECO:0000259" key="6">
    <source>
        <dbReference type="Pfam" id="PF00441"/>
    </source>
</evidence>
<feature type="domain" description="Acyl-CoA dehydrogenase/oxidase C-terminal" evidence="6">
    <location>
        <begin position="307"/>
        <end position="369"/>
    </location>
</feature>
<name>A0A520KU84_9EURY</name>
<evidence type="ECO:0000256" key="2">
    <source>
        <dbReference type="ARBA" id="ARBA00009347"/>
    </source>
</evidence>
<evidence type="ECO:0000256" key="3">
    <source>
        <dbReference type="ARBA" id="ARBA00022630"/>
    </source>
</evidence>
<dbReference type="InterPro" id="IPR046373">
    <property type="entry name" value="Acyl-CoA_Oxase/DH_mid-dom_sf"/>
</dbReference>
<dbReference type="SUPFAM" id="SSF47203">
    <property type="entry name" value="Acyl-CoA dehydrogenase C-terminal domain-like"/>
    <property type="match status" value="1"/>
</dbReference>
<dbReference type="GO" id="GO:0003995">
    <property type="term" value="F:acyl-CoA dehydrogenase activity"/>
    <property type="evidence" value="ECO:0007669"/>
    <property type="project" value="TreeGrafter"/>
</dbReference>
<comment type="similarity">
    <text evidence="2 5">Belongs to the acyl-CoA dehydrogenase family.</text>
</comment>
<evidence type="ECO:0000313" key="8">
    <source>
        <dbReference type="EMBL" id="RZN65910.1"/>
    </source>
</evidence>
<protein>
    <submittedName>
        <fullName evidence="8">Acyl-CoA dehydrogenase</fullName>
    </submittedName>
</protein>
<accession>A0A520KU84</accession>
<comment type="cofactor">
    <cofactor evidence="1 5">
        <name>FAD</name>
        <dbReference type="ChEBI" id="CHEBI:57692"/>
    </cofactor>
</comment>
<dbReference type="InterPro" id="IPR009100">
    <property type="entry name" value="AcylCoA_DH/oxidase_NM_dom_sf"/>
</dbReference>
<sequence>MSLIKALKVLENTVETVLKLGPLYKPSLVKTFFPRLDWIERYDPQYVEDVEESFRNVREYVDKYVVPNAIEYHKKAEEDRYFYDKDPKYWELMKTGGLLRRGKEDYYQMLGLWPELFGGPGLGAMATTFAAIDEMSAGCAGFSVAFNDHWLGLLPIILTARYDIIYDILAEERNGEIAYVAYAITDTTGGSDAEDADFYNMAKEFSLDVEKVEGGYVLNGTRQFTSNGYIAKYITVLGHLDHKRPDETSCFFFVPTDSEGFSCGRNEEKMGQRFYPTTVTNFDHVFVPDEYLLGPVGTGFYTGGTVTLAASRAGVAAIGTGIARGVYERFLEYARETEINGHKLIDENDIQMALGTWQREIHMARQGYMDSCGLLDSVFIGILEPLKLIPESMNSMIREVLFDPVVQPILSSILHKIMGSNACKGLIDKVWYDYVMPEDMVERLLGYSSSAKPFAGDMAVRIATEALNLMGPRYSTYRQGIEKLLCDAKLNQIYEGTNQVNTIASYKMLCTKQPGRHDTSEVVLK</sequence>
<evidence type="ECO:0000256" key="4">
    <source>
        <dbReference type="ARBA" id="ARBA00022827"/>
    </source>
</evidence>
<dbReference type="GO" id="GO:0050660">
    <property type="term" value="F:flavin adenine dinucleotide binding"/>
    <property type="evidence" value="ECO:0007669"/>
    <property type="project" value="InterPro"/>
</dbReference>
<dbReference type="InterPro" id="IPR037069">
    <property type="entry name" value="AcylCoA_DH/ox_N_sf"/>
</dbReference>
<dbReference type="Gene3D" id="2.40.110.10">
    <property type="entry name" value="Butyryl-CoA Dehydrogenase, subunit A, domain 2"/>
    <property type="match status" value="1"/>
</dbReference>
<dbReference type="Pfam" id="PF02770">
    <property type="entry name" value="Acyl-CoA_dh_M"/>
    <property type="match status" value="1"/>
</dbReference>
<dbReference type="PANTHER" id="PTHR43884:SF12">
    <property type="entry name" value="ISOVALERYL-COA DEHYDROGENASE, MITOCHONDRIAL-RELATED"/>
    <property type="match status" value="1"/>
</dbReference>
<evidence type="ECO:0000259" key="7">
    <source>
        <dbReference type="Pfam" id="PF02770"/>
    </source>
</evidence>
<reference evidence="8 9" key="1">
    <citation type="journal article" date="2019" name="Nat. Microbiol.">
        <title>Wide diversity of methane and short-chain alkane metabolisms in uncultured archaea.</title>
        <authorList>
            <person name="Borrel G."/>
            <person name="Adam P.S."/>
            <person name="McKay L.J."/>
            <person name="Chen L.X."/>
            <person name="Sierra-Garcia I.N."/>
            <person name="Sieber C.M."/>
            <person name="Letourneur Q."/>
            <person name="Ghozlane A."/>
            <person name="Andersen G.L."/>
            <person name="Li W.J."/>
            <person name="Hallam S.J."/>
            <person name="Muyzer G."/>
            <person name="de Oliveira V.M."/>
            <person name="Inskeep W.P."/>
            <person name="Banfield J.F."/>
            <person name="Gribaldo S."/>
        </authorList>
    </citation>
    <scope>NUCLEOTIDE SEQUENCE [LARGE SCALE GENOMIC DNA]</scope>
    <source>
        <strain evidence="8">NM1b</strain>
    </source>
</reference>
<proteinExistence type="inferred from homology"/>
<comment type="caution">
    <text evidence="8">The sequence shown here is derived from an EMBL/GenBank/DDBJ whole genome shotgun (WGS) entry which is preliminary data.</text>
</comment>
<feature type="domain" description="Acyl-CoA dehydrogenase/oxidase C-terminal" evidence="6">
    <location>
        <begin position="448"/>
        <end position="502"/>
    </location>
</feature>
<dbReference type="InterPro" id="IPR036250">
    <property type="entry name" value="AcylCo_DH-like_C"/>
</dbReference>
<keyword evidence="5" id="KW-0560">Oxidoreductase</keyword>
<dbReference type="PANTHER" id="PTHR43884">
    <property type="entry name" value="ACYL-COA DEHYDROGENASE"/>
    <property type="match status" value="1"/>
</dbReference>
<gene>
    <name evidence="8" type="ORF">EF807_08965</name>
</gene>
<evidence type="ECO:0000256" key="1">
    <source>
        <dbReference type="ARBA" id="ARBA00001974"/>
    </source>
</evidence>
<dbReference type="Gene3D" id="1.10.540.10">
    <property type="entry name" value="Acyl-CoA dehydrogenase/oxidase, N-terminal domain"/>
    <property type="match status" value="1"/>
</dbReference>
<dbReference type="Proteomes" id="UP000320766">
    <property type="component" value="Unassembled WGS sequence"/>
</dbReference>
<dbReference type="EMBL" id="RXIL01000178">
    <property type="protein sequence ID" value="RZN65910.1"/>
    <property type="molecule type" value="Genomic_DNA"/>
</dbReference>
<dbReference type="Gene3D" id="1.20.140.10">
    <property type="entry name" value="Butyryl-CoA Dehydrogenase, subunit A, domain 3"/>
    <property type="match status" value="1"/>
</dbReference>
<evidence type="ECO:0000256" key="5">
    <source>
        <dbReference type="RuleBase" id="RU362125"/>
    </source>
</evidence>
<dbReference type="SUPFAM" id="SSF56645">
    <property type="entry name" value="Acyl-CoA dehydrogenase NM domain-like"/>
    <property type="match status" value="1"/>
</dbReference>
<organism evidence="8 9">
    <name type="scientific">Candidatus Methanolliviera hydrocarbonicum</name>
    <dbReference type="NCBI Taxonomy" id="2491085"/>
    <lineage>
        <taxon>Archaea</taxon>
        <taxon>Methanobacteriati</taxon>
        <taxon>Methanobacteriota</taxon>
        <taxon>Candidatus Methanoliparia</taxon>
        <taxon>Candidatus Methanoliparales</taxon>
        <taxon>Candidatus Methanollivieraceae</taxon>
        <taxon>Candidatus Methanolliviera</taxon>
    </lineage>
</organism>
<evidence type="ECO:0000313" key="9">
    <source>
        <dbReference type="Proteomes" id="UP000320766"/>
    </source>
</evidence>
<dbReference type="InterPro" id="IPR006091">
    <property type="entry name" value="Acyl-CoA_Oxase/DH_mid-dom"/>
</dbReference>
<dbReference type="Pfam" id="PF00441">
    <property type="entry name" value="Acyl-CoA_dh_1"/>
    <property type="match status" value="2"/>
</dbReference>
<keyword evidence="3 5" id="KW-0285">Flavoprotein</keyword>
<keyword evidence="4 5" id="KW-0274">FAD</keyword>
<dbReference type="AlphaFoldDB" id="A0A520KU84"/>
<feature type="domain" description="Acyl-CoA oxidase/dehydrogenase middle" evidence="7">
    <location>
        <begin position="181"/>
        <end position="285"/>
    </location>
</feature>